<dbReference type="InterPro" id="IPR050300">
    <property type="entry name" value="GDXG_lipolytic_enzyme"/>
</dbReference>
<comment type="caution">
    <text evidence="3">The sequence shown here is derived from an EMBL/GenBank/DDBJ whole genome shotgun (WGS) entry which is preliminary data.</text>
</comment>
<dbReference type="InterPro" id="IPR006311">
    <property type="entry name" value="TAT_signal"/>
</dbReference>
<dbReference type="OrthoDB" id="255603at2"/>
<sequence length="335" mass="35428">MPKHKAAPAVPSPPAKDRPRVLTRRNALRGAAGLLAGGGLALTLTTPVGTGTADSQVVAGHRRAGQPVDRGRLTWGEDEERQTGWLFVPDPAEWSGGEAQPEHPVVVMFHGGSWHDESDPSYLADIAQDLARYGLAVWVPTYRGLDGPGGWPATFQDVSDAIEFVPELADQGRFRPDLSQVHLLGHSAGGHLATWAAGRDKLPPGAPGADATVNARSVTSMAGLYDLVLAENLDGGDLVRSLMGGVTPEDDPQRYDLASPIDRLPLEIPINALHGLADDVIPVEAVQGFLDELRATGNPGIVELLPGVGHGDWSDVFGWPWARARLALLDCVGGP</sequence>
<dbReference type="GO" id="GO:0016787">
    <property type="term" value="F:hydrolase activity"/>
    <property type="evidence" value="ECO:0007669"/>
    <property type="project" value="UniProtKB-KW"/>
</dbReference>
<dbReference type="PROSITE" id="PS51318">
    <property type="entry name" value="TAT"/>
    <property type="match status" value="1"/>
</dbReference>
<accession>A0A5J5KVR3</accession>
<dbReference type="EMBL" id="SZWF01000035">
    <property type="protein sequence ID" value="KAA9392986.1"/>
    <property type="molecule type" value="Genomic_DNA"/>
</dbReference>
<reference evidence="3 4" key="1">
    <citation type="submission" date="2019-05" db="EMBL/GenBank/DDBJ databases">
        <title>Kocuria coralli sp. nov., a novel actinobacterium isolated from coral reef seawater.</title>
        <authorList>
            <person name="Li J."/>
        </authorList>
    </citation>
    <scope>NUCLEOTIDE SEQUENCE [LARGE SCALE GENOMIC DNA]</scope>
    <source>
        <strain evidence="3 4">SCSIO 13007</strain>
    </source>
</reference>
<evidence type="ECO:0000256" key="1">
    <source>
        <dbReference type="ARBA" id="ARBA00022801"/>
    </source>
</evidence>
<name>A0A5J5KVR3_9MICC</name>
<dbReference type="InterPro" id="IPR049492">
    <property type="entry name" value="BD-FAE-like_dom"/>
</dbReference>
<dbReference type="Proteomes" id="UP000325957">
    <property type="component" value="Unassembled WGS sequence"/>
</dbReference>
<dbReference type="AlphaFoldDB" id="A0A5J5KVR3"/>
<evidence type="ECO:0000313" key="3">
    <source>
        <dbReference type="EMBL" id="KAA9392986.1"/>
    </source>
</evidence>
<proteinExistence type="predicted"/>
<evidence type="ECO:0000259" key="2">
    <source>
        <dbReference type="Pfam" id="PF20434"/>
    </source>
</evidence>
<dbReference type="InterPro" id="IPR029058">
    <property type="entry name" value="AB_hydrolase_fold"/>
</dbReference>
<dbReference type="PANTHER" id="PTHR48081">
    <property type="entry name" value="AB HYDROLASE SUPERFAMILY PROTEIN C4A8.06C"/>
    <property type="match status" value="1"/>
</dbReference>
<keyword evidence="4" id="KW-1185">Reference proteome</keyword>
<dbReference type="SUPFAM" id="SSF53474">
    <property type="entry name" value="alpha/beta-Hydrolases"/>
    <property type="match status" value="1"/>
</dbReference>
<dbReference type="RefSeq" id="WP_158035031.1">
    <property type="nucleotide sequence ID" value="NZ_ML708635.1"/>
</dbReference>
<protein>
    <submittedName>
        <fullName evidence="3">Alpha/beta hydrolase</fullName>
    </submittedName>
</protein>
<organism evidence="3 4">
    <name type="scientific">Kocuria coralli</name>
    <dbReference type="NCBI Taxonomy" id="1461025"/>
    <lineage>
        <taxon>Bacteria</taxon>
        <taxon>Bacillati</taxon>
        <taxon>Actinomycetota</taxon>
        <taxon>Actinomycetes</taxon>
        <taxon>Micrococcales</taxon>
        <taxon>Micrococcaceae</taxon>
        <taxon>Kocuria</taxon>
    </lineage>
</organism>
<dbReference type="Pfam" id="PF20434">
    <property type="entry name" value="BD-FAE"/>
    <property type="match status" value="1"/>
</dbReference>
<keyword evidence="1 3" id="KW-0378">Hydrolase</keyword>
<feature type="domain" description="BD-FAE-like" evidence="2">
    <location>
        <begin position="100"/>
        <end position="287"/>
    </location>
</feature>
<dbReference type="Gene3D" id="3.40.50.1820">
    <property type="entry name" value="alpha/beta hydrolase"/>
    <property type="match status" value="1"/>
</dbReference>
<evidence type="ECO:0000313" key="4">
    <source>
        <dbReference type="Proteomes" id="UP000325957"/>
    </source>
</evidence>
<gene>
    <name evidence="3" type="ORF">FCK90_14545</name>
</gene>